<evidence type="ECO:0000256" key="3">
    <source>
        <dbReference type="ARBA" id="ARBA00012737"/>
    </source>
</evidence>
<dbReference type="InterPro" id="IPR014729">
    <property type="entry name" value="Rossmann-like_a/b/a_fold"/>
</dbReference>
<dbReference type="Proteomes" id="UP001284601">
    <property type="component" value="Unassembled WGS sequence"/>
</dbReference>
<dbReference type="PANTHER" id="PTHR43284">
    <property type="entry name" value="ASPARAGINE SYNTHETASE (GLUTAMINE-HYDROLYZING)"/>
    <property type="match status" value="1"/>
</dbReference>
<organism evidence="10 11">
    <name type="scientific">Conexibacter stalactiti</name>
    <dbReference type="NCBI Taxonomy" id="1940611"/>
    <lineage>
        <taxon>Bacteria</taxon>
        <taxon>Bacillati</taxon>
        <taxon>Actinomycetota</taxon>
        <taxon>Thermoleophilia</taxon>
        <taxon>Solirubrobacterales</taxon>
        <taxon>Conexibacteraceae</taxon>
        <taxon>Conexibacter</taxon>
    </lineage>
</organism>
<dbReference type="InterPro" id="IPR006426">
    <property type="entry name" value="Asn_synth_AEB"/>
</dbReference>
<dbReference type="PIRSF" id="PIRSF001589">
    <property type="entry name" value="Asn_synthetase_glu-h"/>
    <property type="match status" value="1"/>
</dbReference>
<dbReference type="SUPFAM" id="SSF52402">
    <property type="entry name" value="Adenine nucleotide alpha hydrolases-like"/>
    <property type="match status" value="1"/>
</dbReference>
<dbReference type="RefSeq" id="WP_318597135.1">
    <property type="nucleotide sequence ID" value="NZ_JAWSTH010000022.1"/>
</dbReference>
<dbReference type="Pfam" id="PF00733">
    <property type="entry name" value="Asn_synthase"/>
    <property type="match status" value="1"/>
</dbReference>
<name>A0ABU4HQI7_9ACTN</name>
<sequence length="592" mass="64960">MCGLAGEIAFERPADVCAVERMAETMARRGPDGHGSWANERIALAHRRLKIIDLSERGAQPLVDPELDLTIVFNGCIYNYKELRAELEADGFRFFSTGDSEVIAKAYKRWGAACVERFAGMFAFAVAERDTGRVTLARDRLGIKPLYLAETDGALRFASTLPALLAGGGVDTRLDSVALHHYFSWHAVVPAPHTILRGVRKLPPATVLTIEPDGTRRQTTYWDPPFERRPEHDGMGEREWSDAVLDALRVAVRRRMVADVPVGVLLSGGLDSSLIVALLAEEGQRGLQTFSIGFEHGPEVEGDEFRYSDLVARQYETVHQRWRVSGEEILAALPDAIDAMSEPMTSHDAIAFFLLSQEVSGAGCKVVQSGQGADEVFAGYSWYPPLAAADGLGDDAYAAEFIDRDPAEMADLLHPRRLPPVDVSRRFVRDHFSRAGADDPLDRALRLDTQIMLVDDPVKRVDNMTMAWGLEARTPFLDHELVELAAACPPSLKLAHGGKGVLKTAARTLLPETVIDRPKGYFPVPAVSHLEGEPLERVRAALTASAARDRGLYRPEHVEALLADPVGARTGIGSSKLWQVGLLEMWLQGHGI</sequence>
<protein>
    <recommendedName>
        <fullName evidence="3">asparagine synthase (glutamine-hydrolyzing)</fullName>
        <ecNumber evidence="3">6.3.5.4</ecNumber>
    </recommendedName>
</protein>
<evidence type="ECO:0000256" key="1">
    <source>
        <dbReference type="ARBA" id="ARBA00005187"/>
    </source>
</evidence>
<evidence type="ECO:0000259" key="9">
    <source>
        <dbReference type="PROSITE" id="PS51278"/>
    </source>
</evidence>
<dbReference type="InterPro" id="IPR001962">
    <property type="entry name" value="Asn_synthase"/>
</dbReference>
<comment type="caution">
    <text evidence="10">The sequence shown here is derived from an EMBL/GenBank/DDBJ whole genome shotgun (WGS) entry which is preliminary data.</text>
</comment>
<dbReference type="InterPro" id="IPR017535">
    <property type="entry name" value="Asparagine_synth"/>
</dbReference>
<gene>
    <name evidence="10" type="ORF">R7226_10730</name>
</gene>
<keyword evidence="4" id="KW-0547">Nucleotide-binding</keyword>
<dbReference type="Pfam" id="PF13537">
    <property type="entry name" value="GATase_7"/>
    <property type="match status" value="1"/>
</dbReference>
<dbReference type="PROSITE" id="PS51278">
    <property type="entry name" value="GATASE_TYPE_2"/>
    <property type="match status" value="1"/>
</dbReference>
<dbReference type="InterPro" id="IPR017932">
    <property type="entry name" value="GATase_2_dom"/>
</dbReference>
<evidence type="ECO:0000256" key="4">
    <source>
        <dbReference type="ARBA" id="ARBA00022741"/>
    </source>
</evidence>
<accession>A0ABU4HQI7</accession>
<dbReference type="NCBIfam" id="TIGR03104">
    <property type="entry name" value="trio_amidotrans"/>
    <property type="match status" value="1"/>
</dbReference>
<evidence type="ECO:0000256" key="6">
    <source>
        <dbReference type="ARBA" id="ARBA00022888"/>
    </source>
</evidence>
<comment type="similarity">
    <text evidence="2">Belongs to the asparagine synthetase family.</text>
</comment>
<feature type="domain" description="Glutamine amidotransferase type-2" evidence="9">
    <location>
        <begin position="2"/>
        <end position="213"/>
    </location>
</feature>
<evidence type="ECO:0000313" key="11">
    <source>
        <dbReference type="Proteomes" id="UP001284601"/>
    </source>
</evidence>
<comment type="pathway">
    <text evidence="1">Amino-acid biosynthesis; L-asparagine biosynthesis; L-asparagine from L-aspartate (L-Gln route): step 1/1.</text>
</comment>
<reference evidence="11" key="1">
    <citation type="submission" date="2023-07" db="EMBL/GenBank/DDBJ databases">
        <title>Conexibacter stalactiti sp. nov., isolated from stalactites in a lava cave and emended description of the genus Conexibacter.</title>
        <authorList>
            <person name="Lee S.D."/>
        </authorList>
    </citation>
    <scope>NUCLEOTIDE SEQUENCE [LARGE SCALE GENOMIC DNA]</scope>
    <source>
        <strain evidence="11">KCTC 39840</strain>
    </source>
</reference>
<evidence type="ECO:0000256" key="2">
    <source>
        <dbReference type="ARBA" id="ARBA00005752"/>
    </source>
</evidence>
<keyword evidence="7" id="KW-0315">Glutamine amidotransferase</keyword>
<dbReference type="EC" id="6.3.5.4" evidence="3"/>
<evidence type="ECO:0000256" key="7">
    <source>
        <dbReference type="ARBA" id="ARBA00022962"/>
    </source>
</evidence>
<dbReference type="EMBL" id="JAWSTH010000022">
    <property type="protein sequence ID" value="MDW5594815.1"/>
    <property type="molecule type" value="Genomic_DNA"/>
</dbReference>
<dbReference type="NCBIfam" id="TIGR01536">
    <property type="entry name" value="asn_synth_AEB"/>
    <property type="match status" value="1"/>
</dbReference>
<dbReference type="CDD" id="cd01991">
    <property type="entry name" value="Asn_synthase_B_C"/>
    <property type="match status" value="1"/>
</dbReference>
<evidence type="ECO:0000256" key="8">
    <source>
        <dbReference type="ARBA" id="ARBA00048741"/>
    </source>
</evidence>
<proteinExistence type="inferred from homology"/>
<keyword evidence="5" id="KW-0067">ATP-binding</keyword>
<dbReference type="Gene3D" id="3.60.20.10">
    <property type="entry name" value="Glutamine Phosphoribosylpyrophosphate, subunit 1, domain 1"/>
    <property type="match status" value="1"/>
</dbReference>
<dbReference type="InterPro" id="IPR029055">
    <property type="entry name" value="Ntn_hydrolases_N"/>
</dbReference>
<dbReference type="CDD" id="cd00712">
    <property type="entry name" value="AsnB"/>
    <property type="match status" value="1"/>
</dbReference>
<dbReference type="InterPro" id="IPR033738">
    <property type="entry name" value="AsnB_N"/>
</dbReference>
<keyword evidence="6" id="KW-0061">Asparagine biosynthesis</keyword>
<evidence type="ECO:0000256" key="5">
    <source>
        <dbReference type="ARBA" id="ARBA00022840"/>
    </source>
</evidence>
<dbReference type="InterPro" id="IPR051786">
    <property type="entry name" value="ASN_synthetase/amidase"/>
</dbReference>
<dbReference type="PANTHER" id="PTHR43284:SF1">
    <property type="entry name" value="ASPARAGINE SYNTHETASE"/>
    <property type="match status" value="1"/>
</dbReference>
<comment type="catalytic activity">
    <reaction evidence="8">
        <text>L-aspartate + L-glutamine + ATP + H2O = L-asparagine + L-glutamate + AMP + diphosphate + H(+)</text>
        <dbReference type="Rhea" id="RHEA:12228"/>
        <dbReference type="ChEBI" id="CHEBI:15377"/>
        <dbReference type="ChEBI" id="CHEBI:15378"/>
        <dbReference type="ChEBI" id="CHEBI:29985"/>
        <dbReference type="ChEBI" id="CHEBI:29991"/>
        <dbReference type="ChEBI" id="CHEBI:30616"/>
        <dbReference type="ChEBI" id="CHEBI:33019"/>
        <dbReference type="ChEBI" id="CHEBI:58048"/>
        <dbReference type="ChEBI" id="CHEBI:58359"/>
        <dbReference type="ChEBI" id="CHEBI:456215"/>
        <dbReference type="EC" id="6.3.5.4"/>
    </reaction>
</comment>
<keyword evidence="11" id="KW-1185">Reference proteome</keyword>
<keyword evidence="6" id="KW-0028">Amino-acid biosynthesis</keyword>
<evidence type="ECO:0000313" key="10">
    <source>
        <dbReference type="EMBL" id="MDW5594815.1"/>
    </source>
</evidence>
<dbReference type="Gene3D" id="3.40.50.620">
    <property type="entry name" value="HUPs"/>
    <property type="match status" value="1"/>
</dbReference>
<dbReference type="SUPFAM" id="SSF56235">
    <property type="entry name" value="N-terminal nucleophile aminohydrolases (Ntn hydrolases)"/>
    <property type="match status" value="1"/>
</dbReference>